<dbReference type="Pfam" id="PF14200">
    <property type="entry name" value="RicinB_lectin_2"/>
    <property type="match status" value="1"/>
</dbReference>
<evidence type="ECO:0000256" key="2">
    <source>
        <dbReference type="SAM" id="SignalP"/>
    </source>
</evidence>
<feature type="compositionally biased region" description="Low complexity" evidence="1">
    <location>
        <begin position="42"/>
        <end position="51"/>
    </location>
</feature>
<proteinExistence type="predicted"/>
<gene>
    <name evidence="4" type="ORF">FFZ77_11635</name>
</gene>
<protein>
    <submittedName>
        <fullName evidence="4">RICIN domain-containing protein</fullName>
    </submittedName>
</protein>
<feature type="chain" id="PRO_5045145562" evidence="2">
    <location>
        <begin position="28"/>
        <end position="470"/>
    </location>
</feature>
<dbReference type="InterPro" id="IPR000772">
    <property type="entry name" value="Ricin_B_lectin"/>
</dbReference>
<dbReference type="Gene3D" id="2.80.10.50">
    <property type="match status" value="1"/>
</dbReference>
<keyword evidence="2" id="KW-0732">Signal</keyword>
<feature type="region of interest" description="Disordered" evidence="1">
    <location>
        <begin position="42"/>
        <end position="87"/>
    </location>
</feature>
<dbReference type="RefSeq" id="WP_153482879.1">
    <property type="nucleotide sequence ID" value="NZ_VDEQ01000113.1"/>
</dbReference>
<feature type="domain" description="Ricin B lectin" evidence="3">
    <location>
        <begin position="334"/>
        <end position="469"/>
    </location>
</feature>
<dbReference type="Proteomes" id="UP000460558">
    <property type="component" value="Unassembled WGS sequence"/>
</dbReference>
<evidence type="ECO:0000313" key="5">
    <source>
        <dbReference type="Proteomes" id="UP000460558"/>
    </source>
</evidence>
<keyword evidence="5" id="KW-1185">Reference proteome</keyword>
<evidence type="ECO:0000256" key="1">
    <source>
        <dbReference type="SAM" id="MobiDB-lite"/>
    </source>
</evidence>
<evidence type="ECO:0000259" key="3">
    <source>
        <dbReference type="SMART" id="SM00458"/>
    </source>
</evidence>
<reference evidence="4 5" key="1">
    <citation type="submission" date="2019-06" db="EMBL/GenBank/DDBJ databases">
        <title>Comparative genomics and metabolomics analyses of clavulanic acid producing Streptomyces species provides insight into specialized metabolism and evolution of beta-lactam biosynthetic gene clusters.</title>
        <authorList>
            <person name="Moore M.A."/>
            <person name="Cruz-Morales P."/>
            <person name="Barona Gomez F."/>
            <person name="Kapil T."/>
        </authorList>
    </citation>
    <scope>NUCLEOTIDE SEQUENCE [LARGE SCALE GENOMIC DNA]</scope>
    <source>
        <strain evidence="4 5">T-272</strain>
    </source>
</reference>
<accession>A0ABW9NSE7</accession>
<dbReference type="SMART" id="SM00458">
    <property type="entry name" value="RICIN"/>
    <property type="match status" value="1"/>
</dbReference>
<feature type="compositionally biased region" description="Basic and acidic residues" evidence="1">
    <location>
        <begin position="53"/>
        <end position="69"/>
    </location>
</feature>
<comment type="caution">
    <text evidence="4">The sequence shown here is derived from an EMBL/GenBank/DDBJ whole genome shotgun (WGS) entry which is preliminary data.</text>
</comment>
<dbReference type="CDD" id="cd00161">
    <property type="entry name" value="beta-trefoil_Ricin-like"/>
    <property type="match status" value="1"/>
</dbReference>
<evidence type="ECO:0000313" key="4">
    <source>
        <dbReference type="EMBL" id="MQS36227.1"/>
    </source>
</evidence>
<feature type="signal peptide" evidence="2">
    <location>
        <begin position="1"/>
        <end position="27"/>
    </location>
</feature>
<dbReference type="EMBL" id="VDEQ01000113">
    <property type="protein sequence ID" value="MQS36227.1"/>
    <property type="molecule type" value="Genomic_DNA"/>
</dbReference>
<organism evidence="4 5">
    <name type="scientific">Streptomyces katsurahamanus</name>
    <dbReference type="NCBI Taxonomy" id="2577098"/>
    <lineage>
        <taxon>Bacteria</taxon>
        <taxon>Bacillati</taxon>
        <taxon>Actinomycetota</taxon>
        <taxon>Actinomycetes</taxon>
        <taxon>Kitasatosporales</taxon>
        <taxon>Streptomycetaceae</taxon>
        <taxon>Streptomyces</taxon>
    </lineage>
</organism>
<name>A0ABW9NSE7_9ACTN</name>
<dbReference type="SUPFAM" id="SSF50370">
    <property type="entry name" value="Ricin B-like lectins"/>
    <property type="match status" value="1"/>
</dbReference>
<dbReference type="InterPro" id="IPR035992">
    <property type="entry name" value="Ricin_B-like_lectins"/>
</dbReference>
<sequence length="470" mass="50314">MSFRTTAARLRKTAVLALATATLSTMAASGAIAQAAPVAPVAPVSPVSPDPGRSAKAEPRSLVHEDKRIPSTKKATRSAAAMAAPSCAGDGVSGPRIQLMYVRGDRQPDRLDGLRGQFMSRATQMNSRFVTSSEAMGERREVRFVHDSSCTPTVTRVVIPQGAMDAGSDAAVNAVKAAGHDRNDRKYVLWTENDVCGLGYGFAHDKRPGQDNHHNVRAGHPMIGLKSTCFANPDVDTHELLHTMGAVQPGAPGSTANGHCYIRGDLMCYNDGGIPNPPGDMIGCRNPGEAWIDCNRDSYFNPRPQPGSYLDRNWNIANSAFLIRGDSAGQVPGTARLLSAVGGWAADVDNANTADGTRVKAEYDTGHAAQRWNLTRQADNRYRITPSIATGKALDSNTDRGRVVDGTSYFAQIWNYSGSDNQKWSLREVAGGRYEIVGNDGGCLTAGSYGKVLGVWNCTGSDHQRWKLAP</sequence>
<feature type="compositionally biased region" description="Low complexity" evidence="1">
    <location>
        <begin position="77"/>
        <end position="87"/>
    </location>
</feature>
<dbReference type="PROSITE" id="PS50231">
    <property type="entry name" value="RICIN_B_LECTIN"/>
    <property type="match status" value="1"/>
</dbReference>